<feature type="transmembrane region" description="Helical" evidence="7">
    <location>
        <begin position="355"/>
        <end position="373"/>
    </location>
</feature>
<reference evidence="10 11" key="1">
    <citation type="submission" date="2019-11" db="EMBL/GenBank/DDBJ databases">
        <authorList>
            <person name="Ren C."/>
            <person name="Wang H."/>
            <person name="Xu Y."/>
        </authorList>
    </citation>
    <scope>NUCLEOTIDE SEQUENCE [LARGE SCALE GENOMIC DNA]</scope>
    <source>
        <strain evidence="11">JNU-WLY1368</strain>
        <strain evidence="8 10">LBM 19010</strain>
    </source>
</reference>
<evidence type="ECO:0000256" key="4">
    <source>
        <dbReference type="ARBA" id="ARBA00022692"/>
    </source>
</evidence>
<keyword evidence="5 7" id="KW-1133">Transmembrane helix</keyword>
<feature type="transmembrane region" description="Helical" evidence="7">
    <location>
        <begin position="47"/>
        <end position="75"/>
    </location>
</feature>
<dbReference type="InterPro" id="IPR048279">
    <property type="entry name" value="MdtK-like"/>
</dbReference>
<reference evidence="9" key="2">
    <citation type="journal article" date="2021" name="Appl. Environ. Microbiol.">
        <title>Adaptability of a Caproate-Producing Bacterium Contributes to Its Dominance in an Anaerobic Fermentation System.</title>
        <authorList>
            <person name="Wang H."/>
            <person name="Gu Y."/>
            <person name="Zhou W."/>
            <person name="Zhao D."/>
            <person name="Qiao Z."/>
            <person name="Zheng J."/>
            <person name="Gao J."/>
            <person name="Chen X."/>
            <person name="Ren C."/>
            <person name="Xu Y."/>
        </authorList>
    </citation>
    <scope>NUCLEOTIDE SEQUENCE</scope>
    <source>
        <strain evidence="9">JNU-WLY1368</strain>
    </source>
</reference>
<keyword evidence="11" id="KW-1185">Reference proteome</keyword>
<evidence type="ECO:0000256" key="2">
    <source>
        <dbReference type="ARBA" id="ARBA00022448"/>
    </source>
</evidence>
<dbReference type="Pfam" id="PF01554">
    <property type="entry name" value="MatE"/>
    <property type="match status" value="2"/>
</dbReference>
<gene>
    <name evidence="8" type="ORF">GJQ69_00485</name>
    <name evidence="9" type="ORF">GKP14_04285</name>
</gene>
<feature type="transmembrane region" description="Helical" evidence="7">
    <location>
        <begin position="189"/>
        <end position="213"/>
    </location>
</feature>
<reference evidence="9" key="3">
    <citation type="journal article" date="2022" name="Int. J. Syst. Evol. Microbiol.">
        <title>Caproicibacterium lactatifermentans sp. nov., isolated from pit clay used for the production of Chinese strong aroma-type liquor.</title>
        <authorList>
            <person name="Wang H."/>
            <person name="Gu Y."/>
            <person name="Zhao D."/>
            <person name="Qiao Z."/>
            <person name="Zheng J."/>
            <person name="Gao J."/>
            <person name="Ren C."/>
            <person name="Xu Y."/>
        </authorList>
    </citation>
    <scope>NUCLEOTIDE SEQUENCE</scope>
    <source>
        <strain evidence="9">JNU-WLY1368</strain>
    </source>
</reference>
<evidence type="ECO:0000256" key="3">
    <source>
        <dbReference type="ARBA" id="ARBA00022475"/>
    </source>
</evidence>
<evidence type="ECO:0000256" key="1">
    <source>
        <dbReference type="ARBA" id="ARBA00004651"/>
    </source>
</evidence>
<sequence>MTKDLTRGNPAKLIFFFTIPLLIGNLFQQFYNMADTLIVGQTLGVDALAGVGCTGGISFLILGFAEGIAAGLSILTAQRFGAGDTDGVRRSFAAGLLIAAGTTVVLTLAGMLLAGQMLRWMNTPAKIYPYAYSYIIVIMGGIVAAMLFNLLSNILRALGDSRTPLLFLVIACLINIVLDLTFIKVFHWGVAGAGIATVASQLISCVCCLMFIAKKFPILHLRREDWHITAWELGTHMRIAFPMGFQSSIIALGTLILQTALNGLGATAVAGYTAACRVDQLAIQPMMSFGMTMATYAAQNYGAGKFDRIRKGVKQCLLISISFSIVMAFVNIFFGKPLVRLFVGSAENVVNLAEIYLIINGVCYFILAILFIIRYTLQGLGKSFVPTFAGIMELVMRTVAALALVGPLGFAGASSSNPLAWIGSCIPLCIAYIYLMRHLPKGQDTAD</sequence>
<protein>
    <submittedName>
        <fullName evidence="8">MATE family efflux transporter</fullName>
    </submittedName>
</protein>
<accession>A0A859DSJ8</accession>
<evidence type="ECO:0000256" key="5">
    <source>
        <dbReference type="ARBA" id="ARBA00022989"/>
    </source>
</evidence>
<dbReference type="GO" id="GO:0015297">
    <property type="term" value="F:antiporter activity"/>
    <property type="evidence" value="ECO:0007669"/>
    <property type="project" value="InterPro"/>
</dbReference>
<dbReference type="KEGG" id="clf:GJQ69_00485"/>
<dbReference type="InterPro" id="IPR052031">
    <property type="entry name" value="Membrane_Transporter-Flippase"/>
</dbReference>
<keyword evidence="2" id="KW-0813">Transport</keyword>
<feature type="transmembrane region" description="Helical" evidence="7">
    <location>
        <begin position="163"/>
        <end position="183"/>
    </location>
</feature>
<feature type="transmembrane region" description="Helical" evidence="7">
    <location>
        <begin position="316"/>
        <end position="335"/>
    </location>
</feature>
<feature type="transmembrane region" description="Helical" evidence="7">
    <location>
        <begin position="96"/>
        <end position="118"/>
    </location>
</feature>
<dbReference type="RefSeq" id="WP_174192607.1">
    <property type="nucleotide sequence ID" value="NZ_CP046051.1"/>
</dbReference>
<keyword evidence="6 7" id="KW-0472">Membrane</keyword>
<dbReference type="EMBL" id="CP046051">
    <property type="protein sequence ID" value="QKN23093.1"/>
    <property type="molecule type" value="Genomic_DNA"/>
</dbReference>
<evidence type="ECO:0000313" key="11">
    <source>
        <dbReference type="Proteomes" id="UP000509623"/>
    </source>
</evidence>
<dbReference type="EMBL" id="CP046161">
    <property type="protein sequence ID" value="QKO30300.1"/>
    <property type="molecule type" value="Genomic_DNA"/>
</dbReference>
<dbReference type="Proteomes" id="UP000509623">
    <property type="component" value="Chromosome"/>
</dbReference>
<dbReference type="GO" id="GO:0005886">
    <property type="term" value="C:plasma membrane"/>
    <property type="evidence" value="ECO:0007669"/>
    <property type="project" value="UniProtKB-SubCell"/>
</dbReference>
<name>A0A859DSJ8_9FIRM</name>
<dbReference type="PIRSF" id="PIRSF006603">
    <property type="entry name" value="DinF"/>
    <property type="match status" value="1"/>
</dbReference>
<feature type="transmembrane region" description="Helical" evidence="7">
    <location>
        <begin position="12"/>
        <end position="31"/>
    </location>
</feature>
<organism evidence="8 10">
    <name type="scientific">Caproicibacterium lactatifermentans</name>
    <dbReference type="NCBI Taxonomy" id="2666138"/>
    <lineage>
        <taxon>Bacteria</taxon>
        <taxon>Bacillati</taxon>
        <taxon>Bacillota</taxon>
        <taxon>Clostridia</taxon>
        <taxon>Eubacteriales</taxon>
        <taxon>Oscillospiraceae</taxon>
        <taxon>Caproicibacterium</taxon>
    </lineage>
</organism>
<comment type="subcellular location">
    <subcellularLocation>
        <location evidence="1">Cell membrane</location>
        <topology evidence="1">Multi-pass membrane protein</topology>
    </subcellularLocation>
</comment>
<evidence type="ECO:0000313" key="9">
    <source>
        <dbReference type="EMBL" id="QKO30300.1"/>
    </source>
</evidence>
<dbReference type="CDD" id="cd13138">
    <property type="entry name" value="MATE_yoeA_like"/>
    <property type="match status" value="1"/>
</dbReference>
<feature type="transmembrane region" description="Helical" evidence="7">
    <location>
        <begin position="419"/>
        <end position="435"/>
    </location>
</feature>
<dbReference type="Proteomes" id="UP000501316">
    <property type="component" value="Chromosome"/>
</dbReference>
<evidence type="ECO:0000256" key="6">
    <source>
        <dbReference type="ARBA" id="ARBA00023136"/>
    </source>
</evidence>
<keyword evidence="3" id="KW-1003">Cell membrane</keyword>
<evidence type="ECO:0000313" key="8">
    <source>
        <dbReference type="EMBL" id="QKN23093.1"/>
    </source>
</evidence>
<keyword evidence="4 7" id="KW-0812">Transmembrane</keyword>
<dbReference type="AlphaFoldDB" id="A0A859DSJ8"/>
<dbReference type="PANTHER" id="PTHR43549:SF3">
    <property type="entry name" value="MULTIDRUG RESISTANCE PROTEIN YPNP-RELATED"/>
    <property type="match status" value="1"/>
</dbReference>
<feature type="transmembrane region" description="Helical" evidence="7">
    <location>
        <begin position="130"/>
        <end position="151"/>
    </location>
</feature>
<dbReference type="PANTHER" id="PTHR43549">
    <property type="entry name" value="MULTIDRUG RESISTANCE PROTEIN YPNP-RELATED"/>
    <property type="match status" value="1"/>
</dbReference>
<evidence type="ECO:0000313" key="10">
    <source>
        <dbReference type="Proteomes" id="UP000501316"/>
    </source>
</evidence>
<proteinExistence type="predicted"/>
<evidence type="ECO:0000256" key="7">
    <source>
        <dbReference type="SAM" id="Phobius"/>
    </source>
</evidence>
<dbReference type="InterPro" id="IPR002528">
    <property type="entry name" value="MATE_fam"/>
</dbReference>
<dbReference type="NCBIfam" id="TIGR00797">
    <property type="entry name" value="matE"/>
    <property type="match status" value="1"/>
</dbReference>
<feature type="transmembrane region" description="Helical" evidence="7">
    <location>
        <begin position="394"/>
        <end position="413"/>
    </location>
</feature>
<dbReference type="GO" id="GO:0042910">
    <property type="term" value="F:xenobiotic transmembrane transporter activity"/>
    <property type="evidence" value="ECO:0007669"/>
    <property type="project" value="InterPro"/>
</dbReference>